<dbReference type="Proteomes" id="UP000077266">
    <property type="component" value="Unassembled WGS sequence"/>
</dbReference>
<dbReference type="EMBL" id="KV426092">
    <property type="protein sequence ID" value="KZV88689.1"/>
    <property type="molecule type" value="Genomic_DNA"/>
</dbReference>
<reference evidence="1 2" key="1">
    <citation type="journal article" date="2016" name="Mol. Biol. Evol.">
        <title>Comparative Genomics of Early-Diverging Mushroom-Forming Fungi Provides Insights into the Origins of Lignocellulose Decay Capabilities.</title>
        <authorList>
            <person name="Nagy L.G."/>
            <person name="Riley R."/>
            <person name="Tritt A."/>
            <person name="Adam C."/>
            <person name="Daum C."/>
            <person name="Floudas D."/>
            <person name="Sun H."/>
            <person name="Yadav J.S."/>
            <person name="Pangilinan J."/>
            <person name="Larsson K.H."/>
            <person name="Matsuura K."/>
            <person name="Barry K."/>
            <person name="Labutti K."/>
            <person name="Kuo R."/>
            <person name="Ohm R.A."/>
            <person name="Bhattacharya S.S."/>
            <person name="Shirouzu T."/>
            <person name="Yoshinaga Y."/>
            <person name="Martin F.M."/>
            <person name="Grigoriev I.V."/>
            <person name="Hibbett D.S."/>
        </authorList>
    </citation>
    <scope>NUCLEOTIDE SEQUENCE [LARGE SCALE GENOMIC DNA]</scope>
    <source>
        <strain evidence="1 2">HHB12029</strain>
    </source>
</reference>
<dbReference type="InParanoid" id="A0A166A5L0"/>
<keyword evidence="2" id="KW-1185">Reference proteome</keyword>
<accession>A0A166A5L0</accession>
<dbReference type="AlphaFoldDB" id="A0A166A5L0"/>
<protein>
    <submittedName>
        <fullName evidence="1">Uncharacterized protein</fullName>
    </submittedName>
</protein>
<evidence type="ECO:0000313" key="2">
    <source>
        <dbReference type="Proteomes" id="UP000077266"/>
    </source>
</evidence>
<name>A0A166A5L0_EXIGL</name>
<evidence type="ECO:0000313" key="1">
    <source>
        <dbReference type="EMBL" id="KZV88689.1"/>
    </source>
</evidence>
<organism evidence="1 2">
    <name type="scientific">Exidia glandulosa HHB12029</name>
    <dbReference type="NCBI Taxonomy" id="1314781"/>
    <lineage>
        <taxon>Eukaryota</taxon>
        <taxon>Fungi</taxon>
        <taxon>Dikarya</taxon>
        <taxon>Basidiomycota</taxon>
        <taxon>Agaricomycotina</taxon>
        <taxon>Agaricomycetes</taxon>
        <taxon>Auriculariales</taxon>
        <taxon>Exidiaceae</taxon>
        <taxon>Exidia</taxon>
    </lineage>
</organism>
<proteinExistence type="predicted"/>
<gene>
    <name evidence="1" type="ORF">EXIGLDRAFT_839016</name>
</gene>
<sequence length="158" mass="18174">MWYFANEISFTRRTRGSRVRLVDSQSSSMRWPMLRRKADFVYTSSPLSLLQPHDDHMRHFESRAIPAVVPGRPSSLTSLGSVAATKYIGPSETRLGEQLLLVVPIDLKSRVLFTHRLQVRDDRKRLTQGEELLALVPLSLEVSCFIYTPSRRRSCETR</sequence>